<dbReference type="InterPro" id="IPR058245">
    <property type="entry name" value="NreC/VraR/RcsB-like_REC"/>
</dbReference>
<dbReference type="SUPFAM" id="SSF52172">
    <property type="entry name" value="CheY-like"/>
    <property type="match status" value="1"/>
</dbReference>
<dbReference type="GO" id="GO:0000160">
    <property type="term" value="P:phosphorelay signal transduction system"/>
    <property type="evidence" value="ECO:0007669"/>
    <property type="project" value="InterPro"/>
</dbReference>
<dbReference type="CDD" id="cd17535">
    <property type="entry name" value="REC_NarL-like"/>
    <property type="match status" value="1"/>
</dbReference>
<dbReference type="InterPro" id="IPR011006">
    <property type="entry name" value="CheY-like_superfamily"/>
</dbReference>
<evidence type="ECO:0000256" key="1">
    <source>
        <dbReference type="ARBA" id="ARBA00023125"/>
    </source>
</evidence>
<accession>A0A3N1GZH5</accession>
<dbReference type="Gene3D" id="3.40.50.2300">
    <property type="match status" value="1"/>
</dbReference>
<evidence type="ECO:0000259" key="3">
    <source>
        <dbReference type="PROSITE" id="PS50110"/>
    </source>
</evidence>
<dbReference type="SMART" id="SM00448">
    <property type="entry name" value="REC"/>
    <property type="match status" value="1"/>
</dbReference>
<dbReference type="AlphaFoldDB" id="A0A3N1GZH5"/>
<dbReference type="Pfam" id="PF00072">
    <property type="entry name" value="Response_reg"/>
    <property type="match status" value="1"/>
</dbReference>
<dbReference type="InterPro" id="IPR001789">
    <property type="entry name" value="Sig_transdc_resp-reg_receiver"/>
</dbReference>
<dbReference type="PROSITE" id="PS50110">
    <property type="entry name" value="RESPONSE_REGULATORY"/>
    <property type="match status" value="1"/>
</dbReference>
<evidence type="ECO:0000313" key="4">
    <source>
        <dbReference type="EMBL" id="ROP35713.1"/>
    </source>
</evidence>
<evidence type="ECO:0000256" key="2">
    <source>
        <dbReference type="PROSITE-ProRule" id="PRU00169"/>
    </source>
</evidence>
<comment type="caution">
    <text evidence="4">The sequence shown here is derived from an EMBL/GenBank/DDBJ whole genome shotgun (WGS) entry which is preliminary data.</text>
</comment>
<sequence length="139" mass="14911">MTGRKLRVVISDDDPMIRDALREVLEAEPDLEVVAVARDADEAIELVERHSPAVVVLDVRMPGGGGGRAAREIRLRSPDTGILALSAFTDRETFREFESVGVREHLVKGVSNSDIVAAVRRVGRPGRGGHPSASSHPGA</sequence>
<dbReference type="PANTHER" id="PTHR43214">
    <property type="entry name" value="TWO-COMPONENT RESPONSE REGULATOR"/>
    <property type="match status" value="1"/>
</dbReference>
<gene>
    <name evidence="4" type="ORF">EDD40_0959</name>
</gene>
<organism evidence="4 5">
    <name type="scientific">Saccharothrix texasensis</name>
    <dbReference type="NCBI Taxonomy" id="103734"/>
    <lineage>
        <taxon>Bacteria</taxon>
        <taxon>Bacillati</taxon>
        <taxon>Actinomycetota</taxon>
        <taxon>Actinomycetes</taxon>
        <taxon>Pseudonocardiales</taxon>
        <taxon>Pseudonocardiaceae</taxon>
        <taxon>Saccharothrix</taxon>
    </lineage>
</organism>
<dbReference type="InterPro" id="IPR039420">
    <property type="entry name" value="WalR-like"/>
</dbReference>
<proteinExistence type="predicted"/>
<dbReference type="RefSeq" id="WP_246037410.1">
    <property type="nucleotide sequence ID" value="NZ_RJKM01000001.1"/>
</dbReference>
<name>A0A3N1GZH5_9PSEU</name>
<reference evidence="4 5" key="1">
    <citation type="submission" date="2018-11" db="EMBL/GenBank/DDBJ databases">
        <title>Sequencing the genomes of 1000 actinobacteria strains.</title>
        <authorList>
            <person name="Klenk H.-P."/>
        </authorList>
    </citation>
    <scope>NUCLEOTIDE SEQUENCE [LARGE SCALE GENOMIC DNA]</scope>
    <source>
        <strain evidence="4 5">DSM 44231</strain>
    </source>
</reference>
<dbReference type="Proteomes" id="UP000268727">
    <property type="component" value="Unassembled WGS sequence"/>
</dbReference>
<feature type="domain" description="Response regulatory" evidence="3">
    <location>
        <begin position="7"/>
        <end position="123"/>
    </location>
</feature>
<feature type="modified residue" description="4-aspartylphosphate" evidence="2">
    <location>
        <position position="58"/>
    </location>
</feature>
<dbReference type="EMBL" id="RJKM01000001">
    <property type="protein sequence ID" value="ROP35713.1"/>
    <property type="molecule type" value="Genomic_DNA"/>
</dbReference>
<keyword evidence="2" id="KW-0597">Phosphoprotein</keyword>
<keyword evidence="5" id="KW-1185">Reference proteome</keyword>
<evidence type="ECO:0000313" key="5">
    <source>
        <dbReference type="Proteomes" id="UP000268727"/>
    </source>
</evidence>
<dbReference type="GO" id="GO:0003677">
    <property type="term" value="F:DNA binding"/>
    <property type="evidence" value="ECO:0007669"/>
    <property type="project" value="UniProtKB-KW"/>
</dbReference>
<protein>
    <submittedName>
        <fullName evidence="4">Response regulator receiver domain-containing protein</fullName>
    </submittedName>
</protein>
<keyword evidence="1" id="KW-0238">DNA-binding</keyword>